<dbReference type="Proteomes" id="UP000323632">
    <property type="component" value="Unassembled WGS sequence"/>
</dbReference>
<dbReference type="AlphaFoldDB" id="A0A5M6CED3"/>
<evidence type="ECO:0000313" key="2">
    <source>
        <dbReference type="Proteomes" id="UP000323632"/>
    </source>
</evidence>
<dbReference type="EMBL" id="VWSH01000004">
    <property type="protein sequence ID" value="KAA5532232.1"/>
    <property type="molecule type" value="Genomic_DNA"/>
</dbReference>
<evidence type="ECO:0000313" key="1">
    <source>
        <dbReference type="EMBL" id="KAA5532232.1"/>
    </source>
</evidence>
<proteinExistence type="predicted"/>
<comment type="caution">
    <text evidence="1">The sequence shown here is derived from an EMBL/GenBank/DDBJ whole genome shotgun (WGS) entry which is preliminary data.</text>
</comment>
<name>A0A5M6CED3_9BACT</name>
<accession>A0A5M6CED3</accession>
<keyword evidence="2" id="KW-1185">Reference proteome</keyword>
<reference evidence="1 2" key="1">
    <citation type="submission" date="2019-09" db="EMBL/GenBank/DDBJ databases">
        <title>Genome sequence and assembly of Taibaiella sp.</title>
        <authorList>
            <person name="Chhetri G."/>
        </authorList>
    </citation>
    <scope>NUCLEOTIDE SEQUENCE [LARGE SCALE GENOMIC DNA]</scope>
    <source>
        <strain evidence="1 2">KVB11</strain>
    </source>
</reference>
<organism evidence="1 2">
    <name type="scientific">Taibaiella lutea</name>
    <dbReference type="NCBI Taxonomy" id="2608001"/>
    <lineage>
        <taxon>Bacteria</taxon>
        <taxon>Pseudomonadati</taxon>
        <taxon>Bacteroidota</taxon>
        <taxon>Chitinophagia</taxon>
        <taxon>Chitinophagales</taxon>
        <taxon>Chitinophagaceae</taxon>
        <taxon>Taibaiella</taxon>
    </lineage>
</organism>
<dbReference type="RefSeq" id="WP_150033734.1">
    <property type="nucleotide sequence ID" value="NZ_VWSH01000004.1"/>
</dbReference>
<protein>
    <submittedName>
        <fullName evidence="1">Uncharacterized protein</fullName>
    </submittedName>
</protein>
<sequence>MAQLDTLKEKLLQILSKYPIDSYKGDVPMSVTLKRYILEIEFLRNETITLKKLGLAAMESWSVSLDDVQKVINDTIHEHFRLD</sequence>
<gene>
    <name evidence="1" type="ORF">F0919_15650</name>
</gene>